<evidence type="ECO:0000256" key="2">
    <source>
        <dbReference type="ARBA" id="ARBA00009347"/>
    </source>
</evidence>
<dbReference type="InterPro" id="IPR037069">
    <property type="entry name" value="AcylCoA_DH/ox_N_sf"/>
</dbReference>
<evidence type="ECO:0000256" key="6">
    <source>
        <dbReference type="RuleBase" id="RU362125"/>
    </source>
</evidence>
<evidence type="ECO:0000259" key="9">
    <source>
        <dbReference type="Pfam" id="PF02771"/>
    </source>
</evidence>
<feature type="domain" description="Acyl-CoA dehydrogenase/oxidase C-terminal" evidence="7">
    <location>
        <begin position="229"/>
        <end position="376"/>
    </location>
</feature>
<dbReference type="InterPro" id="IPR036250">
    <property type="entry name" value="AcylCo_DH-like_C"/>
</dbReference>
<dbReference type="InterPro" id="IPR013786">
    <property type="entry name" value="AcylCoA_DH/ox_N"/>
</dbReference>
<dbReference type="InterPro" id="IPR009075">
    <property type="entry name" value="AcylCo_DH/oxidase_C"/>
</dbReference>
<dbReference type="InterPro" id="IPR009100">
    <property type="entry name" value="AcylCoA_DH/oxidase_NM_dom_sf"/>
</dbReference>
<comment type="similarity">
    <text evidence="2 6">Belongs to the acyl-CoA dehydrogenase family.</text>
</comment>
<feature type="domain" description="Acyl-CoA oxidase/dehydrogenase middle" evidence="8">
    <location>
        <begin position="121"/>
        <end position="217"/>
    </location>
</feature>
<dbReference type="Gene3D" id="1.20.140.10">
    <property type="entry name" value="Butyryl-CoA Dehydrogenase, subunit A, domain 3"/>
    <property type="match status" value="1"/>
</dbReference>
<reference evidence="10 12" key="1">
    <citation type="journal article" date="2018" name="Elife">
        <title>Discovery and characterization of a prevalent human gut bacterial enzyme sufficient for the inactivation of a family of plant toxins.</title>
        <authorList>
            <person name="Koppel N."/>
            <person name="Bisanz J.E."/>
            <person name="Pandelia M.E."/>
            <person name="Turnbaugh P.J."/>
            <person name="Balskus E.P."/>
        </authorList>
    </citation>
    <scope>NUCLEOTIDE SEQUENCE [LARGE SCALE GENOMIC DNA]</scope>
    <source>
        <strain evidence="10 12">DSM 16107</strain>
    </source>
</reference>
<keyword evidence="5 6" id="KW-0560">Oxidoreductase</keyword>
<evidence type="ECO:0000256" key="4">
    <source>
        <dbReference type="ARBA" id="ARBA00022827"/>
    </source>
</evidence>
<protein>
    <submittedName>
        <fullName evidence="11">Acyl-CoA dehydrogenase</fullName>
    </submittedName>
</protein>
<dbReference type="GO" id="GO:0003995">
    <property type="term" value="F:acyl-CoA dehydrogenase activity"/>
    <property type="evidence" value="ECO:0007669"/>
    <property type="project" value="InterPro"/>
</dbReference>
<sequence length="382" mass="42733">MDFSLTDEQELLLESVHEFMDQHGSEAYFKECDREGRYPTEFITAFNEAGFGLLGVDEELGGTPVDYMTQTLFNMELYRLGAPINFLGLSALAIHDLQSFGNREQLARVCEAVQQNKQGMCMAFTEPCAGSDSAALQTTYTRRDGKVYLNGQKTFITGALESPYALVQSRTSEPVDNPLKAFTLWMVDLSKPGITINKLHKIGMHMVSNCEIYFDDVELDESDMVGIEGNGFMHLMDNFEVERVNATAVMVGTAWCAYEDAAKYVTQRVQFGKPVGYNQLVQEKLVDMYSKVEAMKYMVLKAAWDADNGNSLRLSSSVLKRFCAQMANEVVDDAVQLHGGIGYTDEARVSRLWRDVRISRIGAGTDEIMVKNAGKVIFKQFA</sequence>
<dbReference type="Proteomes" id="UP000270112">
    <property type="component" value="Unassembled WGS sequence"/>
</dbReference>
<evidence type="ECO:0000313" key="10">
    <source>
        <dbReference type="EMBL" id="RDB62910.1"/>
    </source>
</evidence>
<dbReference type="FunFam" id="1.20.140.10:FF:000001">
    <property type="entry name" value="Acyl-CoA dehydrogenase"/>
    <property type="match status" value="1"/>
</dbReference>
<dbReference type="Pfam" id="PF00441">
    <property type="entry name" value="Acyl-CoA_dh_1"/>
    <property type="match status" value="1"/>
</dbReference>
<dbReference type="NCBIfam" id="NF008997">
    <property type="entry name" value="PRK12341.1"/>
    <property type="match status" value="1"/>
</dbReference>
<accession>A0A3N0IT09</accession>
<evidence type="ECO:0000256" key="5">
    <source>
        <dbReference type="ARBA" id="ARBA00023002"/>
    </source>
</evidence>
<proteinExistence type="inferred from homology"/>
<evidence type="ECO:0000259" key="7">
    <source>
        <dbReference type="Pfam" id="PF00441"/>
    </source>
</evidence>
<dbReference type="SUPFAM" id="SSF56645">
    <property type="entry name" value="Acyl-CoA dehydrogenase NM domain-like"/>
    <property type="match status" value="1"/>
</dbReference>
<dbReference type="PANTHER" id="PTHR43884:SF37">
    <property type="entry name" value="ACYL-COA DEHYDROGENASE"/>
    <property type="match status" value="1"/>
</dbReference>
<dbReference type="InterPro" id="IPR006091">
    <property type="entry name" value="Acyl-CoA_Oxase/DH_mid-dom"/>
</dbReference>
<keyword evidence="12" id="KW-1185">Reference proteome</keyword>
<gene>
    <name evidence="10" type="ORF">C1876_17010</name>
    <name evidence="11" type="ORF">DMP09_15715</name>
</gene>
<dbReference type="EMBL" id="PPTT01000052">
    <property type="protein sequence ID" value="RDB62910.1"/>
    <property type="molecule type" value="Genomic_DNA"/>
</dbReference>
<dbReference type="AlphaFoldDB" id="A0A3N0IT09"/>
<dbReference type="SUPFAM" id="SSF47203">
    <property type="entry name" value="Acyl-CoA dehydrogenase C-terminal domain-like"/>
    <property type="match status" value="1"/>
</dbReference>
<dbReference type="InterPro" id="IPR046373">
    <property type="entry name" value="Acyl-CoA_Oxase/DH_mid-dom_sf"/>
</dbReference>
<dbReference type="OrthoDB" id="8876745at2"/>
<evidence type="ECO:0000259" key="8">
    <source>
        <dbReference type="Pfam" id="PF02770"/>
    </source>
</evidence>
<dbReference type="CDD" id="cd00567">
    <property type="entry name" value="ACAD"/>
    <property type="match status" value="1"/>
</dbReference>
<evidence type="ECO:0000256" key="1">
    <source>
        <dbReference type="ARBA" id="ARBA00001974"/>
    </source>
</evidence>
<dbReference type="Pfam" id="PF02771">
    <property type="entry name" value="Acyl-CoA_dh_N"/>
    <property type="match status" value="1"/>
</dbReference>
<name>A0A3N0IT09_9ACTN</name>
<feature type="domain" description="Acyl-CoA dehydrogenase/oxidase N-terminal" evidence="9">
    <location>
        <begin position="6"/>
        <end position="112"/>
    </location>
</feature>
<organism evidence="11 13">
    <name type="scientific">Eggerthella sinensis</name>
    <dbReference type="NCBI Taxonomy" id="242230"/>
    <lineage>
        <taxon>Bacteria</taxon>
        <taxon>Bacillati</taxon>
        <taxon>Actinomycetota</taxon>
        <taxon>Coriobacteriia</taxon>
        <taxon>Eggerthellales</taxon>
        <taxon>Eggerthellaceae</taxon>
        <taxon>Eggerthella</taxon>
    </lineage>
</organism>
<dbReference type="InterPro" id="IPR006089">
    <property type="entry name" value="Acyl-CoA_DH_CS"/>
</dbReference>
<dbReference type="EMBL" id="QICC01000104">
    <property type="protein sequence ID" value="RNM40139.1"/>
    <property type="molecule type" value="Genomic_DNA"/>
</dbReference>
<dbReference type="PANTHER" id="PTHR43884">
    <property type="entry name" value="ACYL-COA DEHYDROGENASE"/>
    <property type="match status" value="1"/>
</dbReference>
<reference evidence="13" key="2">
    <citation type="submission" date="2018-05" db="EMBL/GenBank/DDBJ databases">
        <title>Genome Sequencing of selected type strains of the family Eggerthellaceae.</title>
        <authorList>
            <person name="Danylec N."/>
            <person name="Stoll D.A."/>
            <person name="Doetsch A."/>
            <person name="Huch M."/>
        </authorList>
    </citation>
    <scope>NUCLEOTIDE SEQUENCE [LARGE SCALE GENOMIC DNA]</scope>
    <source>
        <strain evidence="13">DSM 16107</strain>
    </source>
</reference>
<evidence type="ECO:0000313" key="13">
    <source>
        <dbReference type="Proteomes" id="UP000270112"/>
    </source>
</evidence>
<comment type="caution">
    <text evidence="11">The sequence shown here is derived from an EMBL/GenBank/DDBJ whole genome shotgun (WGS) entry which is preliminary data.</text>
</comment>
<evidence type="ECO:0000313" key="12">
    <source>
        <dbReference type="Proteomes" id="UP000253817"/>
    </source>
</evidence>
<dbReference type="Pfam" id="PF02770">
    <property type="entry name" value="Acyl-CoA_dh_M"/>
    <property type="match status" value="1"/>
</dbReference>
<evidence type="ECO:0000313" key="11">
    <source>
        <dbReference type="EMBL" id="RNM40139.1"/>
    </source>
</evidence>
<dbReference type="Gene3D" id="1.10.540.10">
    <property type="entry name" value="Acyl-CoA dehydrogenase/oxidase, N-terminal domain"/>
    <property type="match status" value="1"/>
</dbReference>
<dbReference type="Proteomes" id="UP000253817">
    <property type="component" value="Unassembled WGS sequence"/>
</dbReference>
<dbReference type="Gene3D" id="2.40.110.10">
    <property type="entry name" value="Butyryl-CoA Dehydrogenase, subunit A, domain 2"/>
    <property type="match status" value="1"/>
</dbReference>
<dbReference type="GO" id="GO:0050660">
    <property type="term" value="F:flavin adenine dinucleotide binding"/>
    <property type="evidence" value="ECO:0007669"/>
    <property type="project" value="InterPro"/>
</dbReference>
<keyword evidence="3 6" id="KW-0285">Flavoprotein</keyword>
<dbReference type="PIRSF" id="PIRSF016578">
    <property type="entry name" value="HsaA"/>
    <property type="match status" value="1"/>
</dbReference>
<keyword evidence="4 6" id="KW-0274">FAD</keyword>
<evidence type="ECO:0000256" key="3">
    <source>
        <dbReference type="ARBA" id="ARBA00022630"/>
    </source>
</evidence>
<reference evidence="11" key="3">
    <citation type="journal article" date="2019" name="Microbiol. Resour. Announc.">
        <title>Draft Genome Sequences of Type Strains of Gordonibacter faecihominis, Paraeggerthella hongkongensis, Parvibacter caecicola,Slackia equolifaciens, Slackia faecicanis, and Slackia isoflavoniconvertens.</title>
        <authorList>
            <person name="Danylec N."/>
            <person name="Stoll D.A."/>
            <person name="Dotsch A."/>
            <person name="Huch M."/>
        </authorList>
    </citation>
    <scope>NUCLEOTIDE SEQUENCE</scope>
    <source>
        <strain evidence="11">DSM 16107</strain>
    </source>
</reference>
<dbReference type="FunFam" id="2.40.110.10:FF:000002">
    <property type="entry name" value="Acyl-CoA dehydrogenase fadE12"/>
    <property type="match status" value="1"/>
</dbReference>
<dbReference type="PROSITE" id="PS00073">
    <property type="entry name" value="ACYL_COA_DH_2"/>
    <property type="match status" value="1"/>
</dbReference>
<comment type="cofactor">
    <cofactor evidence="1 6">
        <name>FAD</name>
        <dbReference type="ChEBI" id="CHEBI:57692"/>
    </cofactor>
</comment>